<dbReference type="Gene3D" id="1.10.510.10">
    <property type="entry name" value="Transferase(Phosphotransferase) domain 1"/>
    <property type="match status" value="2"/>
</dbReference>
<reference evidence="8 9" key="1">
    <citation type="submission" date="2014-04" db="EMBL/GenBank/DDBJ databases">
        <authorList>
            <consortium name="DOE Joint Genome Institute"/>
            <person name="Kuo A."/>
            <person name="Kohler A."/>
            <person name="Nagy L.G."/>
            <person name="Floudas D."/>
            <person name="Copeland A."/>
            <person name="Barry K.W."/>
            <person name="Cichocki N."/>
            <person name="Veneault-Fourrey C."/>
            <person name="LaButti K."/>
            <person name="Lindquist E.A."/>
            <person name="Lipzen A."/>
            <person name="Lundell T."/>
            <person name="Morin E."/>
            <person name="Murat C."/>
            <person name="Sun H."/>
            <person name="Tunlid A."/>
            <person name="Henrissat B."/>
            <person name="Grigoriev I.V."/>
            <person name="Hibbett D.S."/>
            <person name="Martin F."/>
            <person name="Nordberg H.P."/>
            <person name="Cantor M.N."/>
            <person name="Hua S.X."/>
        </authorList>
    </citation>
    <scope>NUCLEOTIDE SEQUENCE [LARGE SCALE GENOMIC DNA]</scope>
    <source>
        <strain evidence="8 9">Foug A</strain>
    </source>
</reference>
<dbReference type="GO" id="GO:0004674">
    <property type="term" value="F:protein serine/threonine kinase activity"/>
    <property type="evidence" value="ECO:0007669"/>
    <property type="project" value="UniProtKB-KW"/>
</dbReference>
<dbReference type="InterPro" id="IPR051681">
    <property type="entry name" value="Ser/Thr_Kinases-Pseudokinases"/>
</dbReference>
<evidence type="ECO:0000256" key="1">
    <source>
        <dbReference type="ARBA" id="ARBA00022527"/>
    </source>
</evidence>
<dbReference type="PROSITE" id="PS00107">
    <property type="entry name" value="PROTEIN_KINASE_ATP"/>
    <property type="match status" value="1"/>
</dbReference>
<accession>A0A0C3AKA2</accession>
<reference evidence="9" key="2">
    <citation type="submission" date="2015-01" db="EMBL/GenBank/DDBJ databases">
        <title>Evolutionary Origins and Diversification of the Mycorrhizal Mutualists.</title>
        <authorList>
            <consortium name="DOE Joint Genome Institute"/>
            <consortium name="Mycorrhizal Genomics Consortium"/>
            <person name="Kohler A."/>
            <person name="Kuo A."/>
            <person name="Nagy L.G."/>
            <person name="Floudas D."/>
            <person name="Copeland A."/>
            <person name="Barry K.W."/>
            <person name="Cichocki N."/>
            <person name="Veneault-Fourrey C."/>
            <person name="LaButti K."/>
            <person name="Lindquist E.A."/>
            <person name="Lipzen A."/>
            <person name="Lundell T."/>
            <person name="Morin E."/>
            <person name="Murat C."/>
            <person name="Riley R."/>
            <person name="Ohm R."/>
            <person name="Sun H."/>
            <person name="Tunlid A."/>
            <person name="Henrissat B."/>
            <person name="Grigoriev I.V."/>
            <person name="Hibbett D.S."/>
            <person name="Martin F."/>
        </authorList>
    </citation>
    <scope>NUCLEOTIDE SEQUENCE [LARGE SCALE GENOMIC DNA]</scope>
    <source>
        <strain evidence="9">Foug A</strain>
    </source>
</reference>
<keyword evidence="2" id="KW-0808">Transferase</keyword>
<keyword evidence="4" id="KW-0418">Kinase</keyword>
<keyword evidence="1" id="KW-0723">Serine/threonine-protein kinase</keyword>
<dbReference type="PANTHER" id="PTHR44329:SF288">
    <property type="entry name" value="MITOGEN-ACTIVATED PROTEIN KINASE KINASE KINASE 20"/>
    <property type="match status" value="1"/>
</dbReference>
<dbReference type="InterPro" id="IPR001245">
    <property type="entry name" value="Ser-Thr/Tyr_kinase_cat_dom"/>
</dbReference>
<evidence type="ECO:0000313" key="8">
    <source>
        <dbReference type="EMBL" id="KIM65382.1"/>
    </source>
</evidence>
<dbReference type="SUPFAM" id="SSF56112">
    <property type="entry name" value="Protein kinase-like (PK-like)"/>
    <property type="match status" value="2"/>
</dbReference>
<evidence type="ECO:0000256" key="3">
    <source>
        <dbReference type="ARBA" id="ARBA00022741"/>
    </source>
</evidence>
<dbReference type="InParanoid" id="A0A0C3AKA2"/>
<dbReference type="PANTHER" id="PTHR44329">
    <property type="entry name" value="SERINE/THREONINE-PROTEIN KINASE TNNI3K-RELATED"/>
    <property type="match status" value="1"/>
</dbReference>
<dbReference type="GO" id="GO:0005524">
    <property type="term" value="F:ATP binding"/>
    <property type="evidence" value="ECO:0007669"/>
    <property type="project" value="UniProtKB-UniRule"/>
</dbReference>
<evidence type="ECO:0000256" key="6">
    <source>
        <dbReference type="PROSITE-ProRule" id="PRU10141"/>
    </source>
</evidence>
<evidence type="ECO:0000259" key="7">
    <source>
        <dbReference type="PROSITE" id="PS50011"/>
    </source>
</evidence>
<dbReference type="HOGENOM" id="CLU_497098_0_0_1"/>
<feature type="binding site" evidence="6">
    <location>
        <position position="73"/>
    </location>
    <ligand>
        <name>ATP</name>
        <dbReference type="ChEBI" id="CHEBI:30616"/>
    </ligand>
</feature>
<dbReference type="InterPro" id="IPR000719">
    <property type="entry name" value="Prot_kinase_dom"/>
</dbReference>
<dbReference type="InterPro" id="IPR008271">
    <property type="entry name" value="Ser/Thr_kinase_AS"/>
</dbReference>
<protein>
    <recommendedName>
        <fullName evidence="7">Protein kinase domain-containing protein</fullName>
    </recommendedName>
</protein>
<keyword evidence="3 6" id="KW-0547">Nucleotide-binding</keyword>
<dbReference type="STRING" id="1036808.A0A0C3AKA2"/>
<organism evidence="8 9">
    <name type="scientific">Scleroderma citrinum Foug A</name>
    <dbReference type="NCBI Taxonomy" id="1036808"/>
    <lineage>
        <taxon>Eukaryota</taxon>
        <taxon>Fungi</taxon>
        <taxon>Dikarya</taxon>
        <taxon>Basidiomycota</taxon>
        <taxon>Agaricomycotina</taxon>
        <taxon>Agaricomycetes</taxon>
        <taxon>Agaricomycetidae</taxon>
        <taxon>Boletales</taxon>
        <taxon>Sclerodermatineae</taxon>
        <taxon>Sclerodermataceae</taxon>
        <taxon>Scleroderma</taxon>
    </lineage>
</organism>
<dbReference type="Proteomes" id="UP000053989">
    <property type="component" value="Unassembled WGS sequence"/>
</dbReference>
<dbReference type="Pfam" id="PF07714">
    <property type="entry name" value="PK_Tyr_Ser-Thr"/>
    <property type="match status" value="2"/>
</dbReference>
<keyword evidence="9" id="KW-1185">Reference proteome</keyword>
<dbReference type="InterPro" id="IPR011009">
    <property type="entry name" value="Kinase-like_dom_sf"/>
</dbReference>
<dbReference type="OrthoDB" id="4062651at2759"/>
<keyword evidence="5 6" id="KW-0067">ATP-binding</keyword>
<evidence type="ECO:0000256" key="4">
    <source>
        <dbReference type="ARBA" id="ARBA00022777"/>
    </source>
</evidence>
<dbReference type="AlphaFoldDB" id="A0A0C3AKA2"/>
<proteinExistence type="predicted"/>
<dbReference type="InterPro" id="IPR017441">
    <property type="entry name" value="Protein_kinase_ATP_BS"/>
</dbReference>
<feature type="domain" description="Protein kinase" evidence="7">
    <location>
        <begin position="353"/>
        <end position="632"/>
    </location>
</feature>
<dbReference type="PROSITE" id="PS50011">
    <property type="entry name" value="PROTEIN_KINASE_DOM"/>
    <property type="match status" value="2"/>
</dbReference>
<name>A0A0C3AKA2_9AGAM</name>
<dbReference type="PROSITE" id="PS00108">
    <property type="entry name" value="PROTEIN_KINASE_ST"/>
    <property type="match status" value="2"/>
</dbReference>
<feature type="domain" description="Protein kinase" evidence="7">
    <location>
        <begin position="45"/>
        <end position="302"/>
    </location>
</feature>
<dbReference type="SMART" id="SM00220">
    <property type="entry name" value="S_TKc"/>
    <property type="match status" value="2"/>
</dbReference>
<sequence length="632" mass="70785">MSDVVGNIRTLPTQSETQSKFVVRKLQTVVDQQFASIDLGDCISRDESNLVGFGTYGMVYEGTLNRQTKVAVKVVRYGVRVLERLLGEVRVWSELDHENVIKLLGVTTAFDHTISIVSPLMSKGNAYDYVQDPDVDPRPLILGIANGLHYLHTRKNIIHGDIKGRNVLVSNEGHALLGDFGSSHFAQASFNTAVEQRLGGTLNWMAPEYIGMKEFKMTTAGDVWAFGMTTLELFTRKRPFDYLKNDGAIIRHILREERERPSSDASCSRLTDKWWNICLLCWNRDPSQRARTSRIVRDIGTLQTESKVDAHSRPRKVLADGNTSFDPSDPRETLKEVAERASRYSNNLDGLVSQDSVFYILGGFSTVSSGIFQPREDEMIRSAVSSVHDGKTMKVAIKTPRFIGDAETIKMFLKELHAWSKLVHANVLPLIGFTTQFEMTVSIVSPWVEKGHARHHVRNKSVDPRPLIQGIASGLCYLHSLSPGPLYHGDVKGLNVFVSEEGQALIAGFHLSFLTNSSFSMSNAGQIAGSLPWMAPEMLEDYHGATAAQDVWAFAMTALELFTREDPFHPFFGVTVMKKILEAPPDRPSAENTRFRLTDEWWGICSKCWHSDPPMRPTMLQVAKEIEKIAVQ</sequence>
<evidence type="ECO:0000256" key="2">
    <source>
        <dbReference type="ARBA" id="ARBA00022679"/>
    </source>
</evidence>
<evidence type="ECO:0000256" key="5">
    <source>
        <dbReference type="ARBA" id="ARBA00022840"/>
    </source>
</evidence>
<dbReference type="EMBL" id="KN822023">
    <property type="protein sequence ID" value="KIM65382.1"/>
    <property type="molecule type" value="Genomic_DNA"/>
</dbReference>
<evidence type="ECO:0000313" key="9">
    <source>
        <dbReference type="Proteomes" id="UP000053989"/>
    </source>
</evidence>
<gene>
    <name evidence="8" type="ORF">SCLCIDRAFT_1212558</name>
</gene>